<dbReference type="OrthoDB" id="9803238at2"/>
<name>A0A172T1V7_FERPE</name>
<dbReference type="NCBIfam" id="TIGR00236">
    <property type="entry name" value="wecB"/>
    <property type="match status" value="1"/>
</dbReference>
<comment type="similarity">
    <text evidence="1">Belongs to the UDP-N-acetylglucosamine 2-epimerase family.</text>
</comment>
<dbReference type="CDD" id="cd03786">
    <property type="entry name" value="GTB_UDP-GlcNAc_2-Epimerase"/>
    <property type="match status" value="1"/>
</dbReference>
<dbReference type="GO" id="GO:0016853">
    <property type="term" value="F:isomerase activity"/>
    <property type="evidence" value="ECO:0007669"/>
    <property type="project" value="UniProtKB-KW"/>
</dbReference>
<keyword evidence="1" id="KW-0413">Isomerase</keyword>
<dbReference type="AlphaFoldDB" id="A0A172T1V7"/>
<dbReference type="SUPFAM" id="SSF53756">
    <property type="entry name" value="UDP-Glycosyltransferase/glycogen phosphorylase"/>
    <property type="match status" value="1"/>
</dbReference>
<dbReference type="Pfam" id="PF02350">
    <property type="entry name" value="Epimerase_2"/>
    <property type="match status" value="1"/>
</dbReference>
<evidence type="ECO:0000313" key="3">
    <source>
        <dbReference type="EMBL" id="ANE40833.1"/>
    </source>
</evidence>
<dbReference type="Gene3D" id="3.40.50.2000">
    <property type="entry name" value="Glycogen Phosphorylase B"/>
    <property type="match status" value="2"/>
</dbReference>
<evidence type="ECO:0000259" key="2">
    <source>
        <dbReference type="Pfam" id="PF02350"/>
    </source>
</evidence>
<accession>A0A172T1V7</accession>
<organism evidence="3 4">
    <name type="scientific">Fervidobacterium pennivorans</name>
    <dbReference type="NCBI Taxonomy" id="93466"/>
    <lineage>
        <taxon>Bacteria</taxon>
        <taxon>Thermotogati</taxon>
        <taxon>Thermotogota</taxon>
        <taxon>Thermotogae</taxon>
        <taxon>Thermotogales</taxon>
        <taxon>Fervidobacteriaceae</taxon>
        <taxon>Fervidobacterium</taxon>
    </lineage>
</organism>
<dbReference type="InterPro" id="IPR003331">
    <property type="entry name" value="UDP_GlcNAc_Epimerase_2_dom"/>
</dbReference>
<sequence length="350" mass="39776">MKVLSLVGARPQFIKEAVLHKEFEKAGIQEILVHSGQHYDFNMSDVFFQVLEIRKPDYYLSVGSGLHGEMTGKIMIEFEKIVLEEKPDVILVYGDTNTTLAGAIVGAKLKIPVAHVEAGLRQEPKDMPEEINRVLTDRVSKYLFCPTQLAVENLKKEGIEQGVYFVGDVMYDLFLMMKPLFKYDVYESASLEEGKYIVMTLHRDFNVDNKEKFEKILKEVAKVAEKVKVVFPVHPRTRKRISEFGLDEYLKDILVIEPIDYLNLMGLVEKSWKVITDSGGLQKEAYFAGKRAVVVMPDSGWRELVETGWNILADGEGIYDAVFSSEEKRYPTGLYGNGDAGKRMVEILTK</sequence>
<dbReference type="EMBL" id="CP011393">
    <property type="protein sequence ID" value="ANE40833.1"/>
    <property type="molecule type" value="Genomic_DNA"/>
</dbReference>
<dbReference type="PANTHER" id="PTHR43174:SF1">
    <property type="entry name" value="UDP-N-ACETYLGLUCOSAMINE 2-EPIMERASE"/>
    <property type="match status" value="1"/>
</dbReference>
<reference evidence="3 4" key="1">
    <citation type="submission" date="2014-08" db="EMBL/GenBank/DDBJ databases">
        <title>Fervidobacterium pennivorans DYC genome.</title>
        <authorList>
            <person name="Wushke S."/>
        </authorList>
    </citation>
    <scope>NUCLEOTIDE SEQUENCE [LARGE SCALE GENOMIC DNA]</scope>
    <source>
        <strain evidence="3 4">DYC</strain>
    </source>
</reference>
<dbReference type="KEGG" id="fng:JM64_01510"/>
<dbReference type="PATRIC" id="fig|93466.3.peg.339"/>
<dbReference type="PANTHER" id="PTHR43174">
    <property type="entry name" value="UDP-N-ACETYLGLUCOSAMINE 2-EPIMERASE"/>
    <property type="match status" value="1"/>
</dbReference>
<dbReference type="InterPro" id="IPR029767">
    <property type="entry name" value="WecB-like"/>
</dbReference>
<dbReference type="Proteomes" id="UP000077096">
    <property type="component" value="Chromosome"/>
</dbReference>
<protein>
    <submittedName>
        <fullName evidence="3">UDP-N-acetylglucosamine 2-epimerase</fullName>
    </submittedName>
</protein>
<evidence type="ECO:0000313" key="4">
    <source>
        <dbReference type="Proteomes" id="UP000077096"/>
    </source>
</evidence>
<feature type="domain" description="UDP-N-acetylglucosamine 2-epimerase" evidence="2">
    <location>
        <begin position="25"/>
        <end position="348"/>
    </location>
</feature>
<proteinExistence type="inferred from homology"/>
<gene>
    <name evidence="3" type="ORF">JM64_01510</name>
</gene>
<evidence type="ECO:0000256" key="1">
    <source>
        <dbReference type="RuleBase" id="RU003513"/>
    </source>
</evidence>